<protein>
    <submittedName>
        <fullName evidence="2">Uncharacterized protein</fullName>
    </submittedName>
</protein>
<feature type="non-terminal residue" evidence="2">
    <location>
        <position position="66"/>
    </location>
</feature>
<dbReference type="AlphaFoldDB" id="A0A6J4NFL1"/>
<feature type="compositionally biased region" description="Basic residues" evidence="1">
    <location>
        <begin position="13"/>
        <end position="24"/>
    </location>
</feature>
<accession>A0A6J4NFL1</accession>
<reference evidence="2" key="1">
    <citation type="submission" date="2020-02" db="EMBL/GenBank/DDBJ databases">
        <authorList>
            <person name="Meier V. D."/>
        </authorList>
    </citation>
    <scope>NUCLEOTIDE SEQUENCE</scope>
    <source>
        <strain evidence="2">AVDCRST_MAG03</strain>
    </source>
</reference>
<name>A0A6J4NFL1_9ACTN</name>
<gene>
    <name evidence="2" type="ORF">AVDCRST_MAG03-129</name>
</gene>
<proteinExistence type="predicted"/>
<feature type="region of interest" description="Disordered" evidence="1">
    <location>
        <begin position="1"/>
        <end position="66"/>
    </location>
</feature>
<evidence type="ECO:0000256" key="1">
    <source>
        <dbReference type="SAM" id="MobiDB-lite"/>
    </source>
</evidence>
<feature type="compositionally biased region" description="Basic residues" evidence="1">
    <location>
        <begin position="57"/>
        <end position="66"/>
    </location>
</feature>
<evidence type="ECO:0000313" key="2">
    <source>
        <dbReference type="EMBL" id="CAA9383851.1"/>
    </source>
</evidence>
<dbReference type="EMBL" id="CADCUT010000004">
    <property type="protein sequence ID" value="CAA9383851.1"/>
    <property type="molecule type" value="Genomic_DNA"/>
</dbReference>
<sequence length="66" mass="7349">DDDDPAREDPRGHPRGRGPGHRRDRASPRERSQDPQPARRAGDHAPQGPVQAAGPRYGRRTARHDV</sequence>
<organism evidence="2">
    <name type="scientific">uncultured Rubrobacteraceae bacterium</name>
    <dbReference type="NCBI Taxonomy" id="349277"/>
    <lineage>
        <taxon>Bacteria</taxon>
        <taxon>Bacillati</taxon>
        <taxon>Actinomycetota</taxon>
        <taxon>Rubrobacteria</taxon>
        <taxon>Rubrobacterales</taxon>
        <taxon>Rubrobacteraceae</taxon>
        <taxon>environmental samples</taxon>
    </lineage>
</organism>
<feature type="non-terminal residue" evidence="2">
    <location>
        <position position="1"/>
    </location>
</feature>